<keyword evidence="4" id="KW-1185">Reference proteome</keyword>
<comment type="caution">
    <text evidence="3">The sequence shown here is derived from an EMBL/GenBank/DDBJ whole genome shotgun (WGS) entry which is preliminary data.</text>
</comment>
<feature type="domain" description="N-acetyltransferase" evidence="2">
    <location>
        <begin position="119"/>
        <end position="279"/>
    </location>
</feature>
<dbReference type="PROSITE" id="PS51186">
    <property type="entry name" value="GNAT"/>
    <property type="match status" value="1"/>
</dbReference>
<accession>A0AAW1R6S5</accession>
<dbReference type="AlphaFoldDB" id="A0AAW1R6S5"/>
<evidence type="ECO:0000259" key="2">
    <source>
        <dbReference type="PROSITE" id="PS51186"/>
    </source>
</evidence>
<dbReference type="EMBL" id="JALJOR010000001">
    <property type="protein sequence ID" value="KAK9829369.1"/>
    <property type="molecule type" value="Genomic_DNA"/>
</dbReference>
<dbReference type="InterPro" id="IPR016181">
    <property type="entry name" value="Acyl_CoA_acyltransferase"/>
</dbReference>
<dbReference type="PANTHER" id="PTHR47876:SF2">
    <property type="entry name" value="GCN5-RELATED N-ACETYLTRANSFERASE 7, CHLOROPLASTIC"/>
    <property type="match status" value="1"/>
</dbReference>
<evidence type="ECO:0000313" key="4">
    <source>
        <dbReference type="Proteomes" id="UP001489004"/>
    </source>
</evidence>
<evidence type="ECO:0000256" key="1">
    <source>
        <dbReference type="SAM" id="MobiDB-lite"/>
    </source>
</evidence>
<organism evidence="3 4">
    <name type="scientific">[Myrmecia] bisecta</name>
    <dbReference type="NCBI Taxonomy" id="41462"/>
    <lineage>
        <taxon>Eukaryota</taxon>
        <taxon>Viridiplantae</taxon>
        <taxon>Chlorophyta</taxon>
        <taxon>core chlorophytes</taxon>
        <taxon>Trebouxiophyceae</taxon>
        <taxon>Trebouxiales</taxon>
        <taxon>Trebouxiaceae</taxon>
        <taxon>Myrmecia</taxon>
    </lineage>
</organism>
<gene>
    <name evidence="3" type="ORF">WJX72_005439</name>
</gene>
<sequence length="279" mass="29917">MSSPMPRPDGWHPTCSHVTAGDSAQTSGKLSQEVTTKTLSSQLLLASTCQGGQSSLDFRIRPATNSAEYRAAAYLRASAFATYPSDRSEQATRMHQRMKADAEWEGLEERITGKDLLYENIRVVSLMATIDDAKDDQLAAAVRGAMDLSCKLPADGELPPQLVIGTLDINQGPKLPAEALVGQHPVGAGSLTGRAYFSDVCVAAAARRRGVAAALIEAACRKAAARGVQYMYTHVHASNIAAVQLYSQRCGFTVEQSEKIAYARAGNRPKQLLLVRPIG</sequence>
<dbReference type="Pfam" id="PF00583">
    <property type="entry name" value="Acetyltransf_1"/>
    <property type="match status" value="1"/>
</dbReference>
<protein>
    <recommendedName>
        <fullName evidence="2">N-acetyltransferase domain-containing protein</fullName>
    </recommendedName>
</protein>
<dbReference type="PANTHER" id="PTHR47876">
    <property type="entry name" value="OS08G0260000 PROTEIN"/>
    <property type="match status" value="1"/>
</dbReference>
<feature type="compositionally biased region" description="Polar residues" evidence="1">
    <location>
        <begin position="22"/>
        <end position="31"/>
    </location>
</feature>
<dbReference type="GO" id="GO:0016747">
    <property type="term" value="F:acyltransferase activity, transferring groups other than amino-acyl groups"/>
    <property type="evidence" value="ECO:0007669"/>
    <property type="project" value="InterPro"/>
</dbReference>
<dbReference type="InterPro" id="IPR000182">
    <property type="entry name" value="GNAT_dom"/>
</dbReference>
<name>A0AAW1R6S5_9CHLO</name>
<proteinExistence type="predicted"/>
<dbReference type="Gene3D" id="3.40.630.30">
    <property type="match status" value="1"/>
</dbReference>
<reference evidence="3 4" key="1">
    <citation type="journal article" date="2024" name="Nat. Commun.">
        <title>Phylogenomics reveals the evolutionary origins of lichenization in chlorophyte algae.</title>
        <authorList>
            <person name="Puginier C."/>
            <person name="Libourel C."/>
            <person name="Otte J."/>
            <person name="Skaloud P."/>
            <person name="Haon M."/>
            <person name="Grisel S."/>
            <person name="Petersen M."/>
            <person name="Berrin J.G."/>
            <person name="Delaux P.M."/>
            <person name="Dal Grande F."/>
            <person name="Keller J."/>
        </authorList>
    </citation>
    <scope>NUCLEOTIDE SEQUENCE [LARGE SCALE GENOMIC DNA]</scope>
    <source>
        <strain evidence="3 4">SAG 2043</strain>
    </source>
</reference>
<feature type="region of interest" description="Disordered" evidence="1">
    <location>
        <begin position="1"/>
        <end position="31"/>
    </location>
</feature>
<dbReference type="SUPFAM" id="SSF55729">
    <property type="entry name" value="Acyl-CoA N-acyltransferases (Nat)"/>
    <property type="match status" value="1"/>
</dbReference>
<dbReference type="Proteomes" id="UP001489004">
    <property type="component" value="Unassembled WGS sequence"/>
</dbReference>
<evidence type="ECO:0000313" key="3">
    <source>
        <dbReference type="EMBL" id="KAK9829369.1"/>
    </source>
</evidence>